<dbReference type="AlphaFoldDB" id="A0A0L0GG29"/>
<keyword evidence="1" id="KW-0611">Plant defense</keyword>
<evidence type="ECO:0000313" key="5">
    <source>
        <dbReference type="EMBL" id="KNC87238.1"/>
    </source>
</evidence>
<keyword evidence="6" id="KW-1185">Reference proteome</keyword>
<accession>A0A0L0GG29</accession>
<dbReference type="STRING" id="667725.A0A0L0GG29"/>
<dbReference type="PANTHER" id="PTHR22595:SF79">
    <property type="entry name" value="CHITINASE 12"/>
    <property type="match status" value="1"/>
</dbReference>
<dbReference type="OrthoDB" id="5985073at2759"/>
<feature type="chain" id="PRO_5005539329" description="Glycoside hydrolase family 19 catalytic domain-containing protein" evidence="3">
    <location>
        <begin position="17"/>
        <end position="402"/>
    </location>
</feature>
<dbReference type="InterPro" id="IPR000726">
    <property type="entry name" value="Glyco_hydro_19_cat"/>
</dbReference>
<dbReference type="eggNOG" id="KOG4742">
    <property type="taxonomic scope" value="Eukaryota"/>
</dbReference>
<organism evidence="5 6">
    <name type="scientific">Sphaeroforma arctica JP610</name>
    <dbReference type="NCBI Taxonomy" id="667725"/>
    <lineage>
        <taxon>Eukaryota</taxon>
        <taxon>Ichthyosporea</taxon>
        <taxon>Ichthyophonida</taxon>
        <taxon>Sphaeroforma</taxon>
    </lineage>
</organism>
<evidence type="ECO:0000256" key="1">
    <source>
        <dbReference type="ARBA" id="ARBA00022821"/>
    </source>
</evidence>
<evidence type="ECO:0000259" key="4">
    <source>
        <dbReference type="Pfam" id="PF00182"/>
    </source>
</evidence>
<evidence type="ECO:0000313" key="6">
    <source>
        <dbReference type="Proteomes" id="UP000054560"/>
    </source>
</evidence>
<dbReference type="GO" id="GO:0006952">
    <property type="term" value="P:defense response"/>
    <property type="evidence" value="ECO:0007669"/>
    <property type="project" value="UniProtKB-KW"/>
</dbReference>
<gene>
    <name evidence="5" type="ORF">SARC_00624</name>
</gene>
<name>A0A0L0GG29_9EUKA</name>
<dbReference type="SUPFAM" id="SSF53955">
    <property type="entry name" value="Lysozyme-like"/>
    <property type="match status" value="1"/>
</dbReference>
<dbReference type="GeneID" id="25901128"/>
<protein>
    <recommendedName>
        <fullName evidence="4">Glycoside hydrolase family 19 catalytic domain-containing protein</fullName>
    </recommendedName>
</protein>
<dbReference type="CDD" id="cd00325">
    <property type="entry name" value="chitinase_GH19"/>
    <property type="match status" value="1"/>
</dbReference>
<dbReference type="Pfam" id="PF00182">
    <property type="entry name" value="Glyco_hydro_19"/>
    <property type="match status" value="1"/>
</dbReference>
<sequence length="402" mass="44170">MRFLAGFLVCILGAHAVESRATYVAGVLSVDEFLNLTIGEYIAMTDTLLIADISPVCSAGLNAMKATSKILPLVCAAVGSAPIETTTENSVEITTTEEVSIIGEIVESESSTLTSLNTIEASATDTTVNTTIVYNGTGIESIINRATFEELFSLRFNAEACQKGVDVLTYDNFATAINYYYPEMVVNNGTRDQKYRNVAAFLAQMSQETSGRGEGDPYLWGLCFIEELICDESCPQYTDEGSWEYPPVPGVSYHGRGPIQISWNYNYGLLSEALFDHKEILLNKPEMLVTDGVVAFRSALWFWTTQQWAKPSCFDIMMETAPPCQHAGRVPGFGWTTNVINGGLECGIETPQKVENRVQYYLSITSALDVDPGKYLYCDEMANYSTDFDCPAPETTQDSLAQ</sequence>
<dbReference type="GO" id="GO:0006032">
    <property type="term" value="P:chitin catabolic process"/>
    <property type="evidence" value="ECO:0007669"/>
    <property type="project" value="InterPro"/>
</dbReference>
<dbReference type="PANTHER" id="PTHR22595">
    <property type="entry name" value="CHITINASE-RELATED"/>
    <property type="match status" value="1"/>
</dbReference>
<evidence type="ECO:0000256" key="3">
    <source>
        <dbReference type="SAM" id="SignalP"/>
    </source>
</evidence>
<evidence type="ECO:0000256" key="2">
    <source>
        <dbReference type="ARBA" id="ARBA00023157"/>
    </source>
</evidence>
<dbReference type="Proteomes" id="UP000054560">
    <property type="component" value="Unassembled WGS sequence"/>
</dbReference>
<dbReference type="Gene3D" id="1.10.530.10">
    <property type="match status" value="1"/>
</dbReference>
<feature type="domain" description="Glycoside hydrolase family 19 catalytic" evidence="4">
    <location>
        <begin position="142"/>
        <end position="378"/>
    </location>
</feature>
<dbReference type="RefSeq" id="XP_014161140.1">
    <property type="nucleotide sequence ID" value="XM_014305665.1"/>
</dbReference>
<dbReference type="GO" id="GO:0016998">
    <property type="term" value="P:cell wall macromolecule catabolic process"/>
    <property type="evidence" value="ECO:0007669"/>
    <property type="project" value="InterPro"/>
</dbReference>
<dbReference type="EMBL" id="KQ241617">
    <property type="protein sequence ID" value="KNC87238.1"/>
    <property type="molecule type" value="Genomic_DNA"/>
</dbReference>
<keyword evidence="2" id="KW-1015">Disulfide bond</keyword>
<feature type="signal peptide" evidence="3">
    <location>
        <begin position="1"/>
        <end position="16"/>
    </location>
</feature>
<dbReference type="Gene3D" id="3.30.20.10">
    <property type="entry name" value="Endochitinase, domain 2"/>
    <property type="match status" value="1"/>
</dbReference>
<keyword evidence="3" id="KW-0732">Signal</keyword>
<dbReference type="GO" id="GO:0004568">
    <property type="term" value="F:chitinase activity"/>
    <property type="evidence" value="ECO:0007669"/>
    <property type="project" value="InterPro"/>
</dbReference>
<proteinExistence type="predicted"/>
<reference evidence="5 6" key="1">
    <citation type="submission" date="2011-02" db="EMBL/GenBank/DDBJ databases">
        <title>The Genome Sequence of Sphaeroforma arctica JP610.</title>
        <authorList>
            <consortium name="The Broad Institute Genome Sequencing Platform"/>
            <person name="Russ C."/>
            <person name="Cuomo C."/>
            <person name="Young S.K."/>
            <person name="Zeng Q."/>
            <person name="Gargeya S."/>
            <person name="Alvarado L."/>
            <person name="Berlin A."/>
            <person name="Chapman S.B."/>
            <person name="Chen Z."/>
            <person name="Freedman E."/>
            <person name="Gellesch M."/>
            <person name="Goldberg J."/>
            <person name="Griggs A."/>
            <person name="Gujja S."/>
            <person name="Heilman E."/>
            <person name="Heiman D."/>
            <person name="Howarth C."/>
            <person name="Mehta T."/>
            <person name="Neiman D."/>
            <person name="Pearson M."/>
            <person name="Roberts A."/>
            <person name="Saif S."/>
            <person name="Shea T."/>
            <person name="Shenoy N."/>
            <person name="Sisk P."/>
            <person name="Stolte C."/>
            <person name="Sykes S."/>
            <person name="White J."/>
            <person name="Yandava C."/>
            <person name="Burger G."/>
            <person name="Gray M.W."/>
            <person name="Holland P.W.H."/>
            <person name="King N."/>
            <person name="Lang F.B.F."/>
            <person name="Roger A.J."/>
            <person name="Ruiz-Trillo I."/>
            <person name="Haas B."/>
            <person name="Nusbaum C."/>
            <person name="Birren B."/>
        </authorList>
    </citation>
    <scope>NUCLEOTIDE SEQUENCE [LARGE SCALE GENOMIC DNA]</scope>
    <source>
        <strain evidence="5 6">JP610</strain>
    </source>
</reference>
<dbReference type="InterPro" id="IPR023346">
    <property type="entry name" value="Lysozyme-like_dom_sf"/>
</dbReference>